<dbReference type="PIRSF" id="PIRSF016138">
    <property type="entry name" value="UCP016138"/>
    <property type="match status" value="1"/>
</dbReference>
<dbReference type="InterPro" id="IPR036918">
    <property type="entry name" value="Pyrv_Knase_C_sf"/>
</dbReference>
<name>A0A644V5Z6_9ZZZZ</name>
<dbReference type="InterPro" id="IPR015074">
    <property type="entry name" value="DUF1867"/>
</dbReference>
<reference evidence="2" key="1">
    <citation type="submission" date="2019-08" db="EMBL/GenBank/DDBJ databases">
        <authorList>
            <person name="Kucharzyk K."/>
            <person name="Murdoch R.W."/>
            <person name="Higgins S."/>
            <person name="Loffler F."/>
        </authorList>
    </citation>
    <scope>NUCLEOTIDE SEQUENCE</scope>
</reference>
<dbReference type="InterPro" id="IPR015795">
    <property type="entry name" value="Pyrv_Knase_C"/>
</dbReference>
<gene>
    <name evidence="2" type="ORF">SDC9_32746</name>
</gene>
<sequence length="172" mass="18301">MTNEVIKLAVDYAKDNNIRHIVIASITGNSVPALVESFDGEVICVTHVNGYKVPGENEFPADLSQELTSKGVKFLTTTHVLSGAERGISSVFKGMYPVEIIAQTLRMLGAGTKVGVECAIMALDAGLVPFNTKILSLGGTGRGLDTAIVVTPGHAQKVFSTRIHKILIKPEL</sequence>
<comment type="caution">
    <text evidence="2">The sequence shown here is derived from an EMBL/GenBank/DDBJ whole genome shotgun (WGS) entry which is preliminary data.</text>
</comment>
<evidence type="ECO:0000313" key="2">
    <source>
        <dbReference type="EMBL" id="MPL86759.1"/>
    </source>
</evidence>
<dbReference type="SUPFAM" id="SSF52935">
    <property type="entry name" value="PK C-terminal domain-like"/>
    <property type="match status" value="1"/>
</dbReference>
<evidence type="ECO:0000259" key="1">
    <source>
        <dbReference type="Pfam" id="PF02887"/>
    </source>
</evidence>
<accession>A0A644V5Z6</accession>
<feature type="domain" description="Pyruvate kinase C-terminal" evidence="1">
    <location>
        <begin position="4"/>
        <end position="148"/>
    </location>
</feature>
<dbReference type="EMBL" id="VSSQ01000227">
    <property type="protein sequence ID" value="MPL86759.1"/>
    <property type="molecule type" value="Genomic_DNA"/>
</dbReference>
<dbReference type="AlphaFoldDB" id="A0A644V5Z6"/>
<dbReference type="Gene3D" id="3.40.1380.20">
    <property type="entry name" value="Pyruvate kinase, C-terminal domain"/>
    <property type="match status" value="1"/>
</dbReference>
<organism evidence="2">
    <name type="scientific">bioreactor metagenome</name>
    <dbReference type="NCBI Taxonomy" id="1076179"/>
    <lineage>
        <taxon>unclassified sequences</taxon>
        <taxon>metagenomes</taxon>
        <taxon>ecological metagenomes</taxon>
    </lineage>
</organism>
<dbReference type="Pfam" id="PF02887">
    <property type="entry name" value="PK_C"/>
    <property type="match status" value="1"/>
</dbReference>
<proteinExistence type="predicted"/>
<protein>
    <recommendedName>
        <fullName evidence="1">Pyruvate kinase C-terminal domain-containing protein</fullName>
    </recommendedName>
</protein>